<proteinExistence type="predicted"/>
<protein>
    <submittedName>
        <fullName evidence="1">Uncharacterized protein</fullName>
    </submittedName>
</protein>
<dbReference type="Proteomes" id="UP001434883">
    <property type="component" value="Unassembled WGS sequence"/>
</dbReference>
<gene>
    <name evidence="1" type="ORF">XENOCAPTIV_018186</name>
</gene>
<dbReference type="EMBL" id="JAHRIN010054225">
    <property type="protein sequence ID" value="MEQ2210721.1"/>
    <property type="molecule type" value="Genomic_DNA"/>
</dbReference>
<keyword evidence="2" id="KW-1185">Reference proteome</keyword>
<name>A0ABV0RRE2_9TELE</name>
<evidence type="ECO:0000313" key="2">
    <source>
        <dbReference type="Proteomes" id="UP001434883"/>
    </source>
</evidence>
<comment type="caution">
    <text evidence="1">The sequence shown here is derived from an EMBL/GenBank/DDBJ whole genome shotgun (WGS) entry which is preliminary data.</text>
</comment>
<accession>A0ABV0RRE2</accession>
<sequence>TQGWKCGYWDRAPDGMTVPCQTSSLQETGLMQTFPGDKGDSRLICLTTQGPSCLDTVQG</sequence>
<evidence type="ECO:0000313" key="1">
    <source>
        <dbReference type="EMBL" id="MEQ2210721.1"/>
    </source>
</evidence>
<feature type="non-terminal residue" evidence="1">
    <location>
        <position position="1"/>
    </location>
</feature>
<organism evidence="1 2">
    <name type="scientific">Xenoophorus captivus</name>
    <dbReference type="NCBI Taxonomy" id="1517983"/>
    <lineage>
        <taxon>Eukaryota</taxon>
        <taxon>Metazoa</taxon>
        <taxon>Chordata</taxon>
        <taxon>Craniata</taxon>
        <taxon>Vertebrata</taxon>
        <taxon>Euteleostomi</taxon>
        <taxon>Actinopterygii</taxon>
        <taxon>Neopterygii</taxon>
        <taxon>Teleostei</taxon>
        <taxon>Neoteleostei</taxon>
        <taxon>Acanthomorphata</taxon>
        <taxon>Ovalentaria</taxon>
        <taxon>Atherinomorphae</taxon>
        <taxon>Cyprinodontiformes</taxon>
        <taxon>Goodeidae</taxon>
        <taxon>Xenoophorus</taxon>
    </lineage>
</organism>
<reference evidence="1 2" key="1">
    <citation type="submission" date="2021-06" db="EMBL/GenBank/DDBJ databases">
        <authorList>
            <person name="Palmer J.M."/>
        </authorList>
    </citation>
    <scope>NUCLEOTIDE SEQUENCE [LARGE SCALE GENOMIC DNA]</scope>
    <source>
        <strain evidence="1 2">XC_2019</strain>
        <tissue evidence="1">Muscle</tissue>
    </source>
</reference>